<dbReference type="Pfam" id="PF02033">
    <property type="entry name" value="RBFA"/>
    <property type="match status" value="1"/>
</dbReference>
<dbReference type="InterPro" id="IPR000238">
    <property type="entry name" value="RbfA"/>
</dbReference>
<dbReference type="SUPFAM" id="SSF89919">
    <property type="entry name" value="Ribosome-binding factor A, RbfA"/>
    <property type="match status" value="1"/>
</dbReference>
<sequence length="101" mass="11628">MRERRQEALREAAAEFLSREASRQSLITVTRAELNEDGKRVNIFITVYPDSAEKSALGFANRHRREFADFFASRVRGTSAPHTTFVIDKGEKNRQRLDELS</sequence>
<name>A0A1F4XGQ2_9BACT</name>
<dbReference type="STRING" id="1797243.A2943_02895"/>
<comment type="caution">
    <text evidence="2">The sequence shown here is derived from an EMBL/GenBank/DDBJ whole genome shotgun (WGS) entry which is preliminary data.</text>
</comment>
<dbReference type="EMBL" id="MEWX01000014">
    <property type="protein sequence ID" value="OGC80798.1"/>
    <property type="molecule type" value="Genomic_DNA"/>
</dbReference>
<gene>
    <name evidence="2" type="ORF">A2943_02895</name>
</gene>
<evidence type="ECO:0000256" key="1">
    <source>
        <dbReference type="ARBA" id="ARBA00022517"/>
    </source>
</evidence>
<dbReference type="Gene3D" id="3.30.300.20">
    <property type="match status" value="1"/>
</dbReference>
<dbReference type="InterPro" id="IPR015946">
    <property type="entry name" value="KH_dom-like_a/b"/>
</dbReference>
<dbReference type="AlphaFoldDB" id="A0A1F4XGQ2"/>
<dbReference type="GO" id="GO:0006364">
    <property type="term" value="P:rRNA processing"/>
    <property type="evidence" value="ECO:0007669"/>
    <property type="project" value="InterPro"/>
</dbReference>
<organism evidence="2 3">
    <name type="scientific">Candidatus Adlerbacteria bacterium RIFCSPLOWO2_01_FULL_51_16</name>
    <dbReference type="NCBI Taxonomy" id="1797243"/>
    <lineage>
        <taxon>Bacteria</taxon>
        <taxon>Candidatus Adleribacteriota</taxon>
    </lineage>
</organism>
<evidence type="ECO:0008006" key="4">
    <source>
        <dbReference type="Google" id="ProtNLM"/>
    </source>
</evidence>
<keyword evidence="1" id="KW-0690">Ribosome biogenesis</keyword>
<reference evidence="2 3" key="1">
    <citation type="journal article" date="2016" name="Nat. Commun.">
        <title>Thousands of microbial genomes shed light on interconnected biogeochemical processes in an aquifer system.</title>
        <authorList>
            <person name="Anantharaman K."/>
            <person name="Brown C.T."/>
            <person name="Hug L.A."/>
            <person name="Sharon I."/>
            <person name="Castelle C.J."/>
            <person name="Probst A.J."/>
            <person name="Thomas B.C."/>
            <person name="Singh A."/>
            <person name="Wilkins M.J."/>
            <person name="Karaoz U."/>
            <person name="Brodie E.L."/>
            <person name="Williams K.H."/>
            <person name="Hubbard S.S."/>
            <person name="Banfield J.F."/>
        </authorList>
    </citation>
    <scope>NUCLEOTIDE SEQUENCE [LARGE SCALE GENOMIC DNA]</scope>
</reference>
<protein>
    <recommendedName>
        <fullName evidence="4">Ribosome-binding factor A</fullName>
    </recommendedName>
</protein>
<dbReference type="InterPro" id="IPR023799">
    <property type="entry name" value="RbfA_dom_sf"/>
</dbReference>
<proteinExistence type="predicted"/>
<dbReference type="Proteomes" id="UP000176185">
    <property type="component" value="Unassembled WGS sequence"/>
</dbReference>
<evidence type="ECO:0000313" key="3">
    <source>
        <dbReference type="Proteomes" id="UP000176185"/>
    </source>
</evidence>
<accession>A0A1F4XGQ2</accession>
<evidence type="ECO:0000313" key="2">
    <source>
        <dbReference type="EMBL" id="OGC80798.1"/>
    </source>
</evidence>